<comment type="caution">
    <text evidence="2">The sequence shown here is derived from an EMBL/GenBank/DDBJ whole genome shotgun (WGS) entry which is preliminary data.</text>
</comment>
<protein>
    <submittedName>
        <fullName evidence="2">Basic membrane lipoprotein Med (Substrate-binding protein (PBP1-ABC) superfamily)</fullName>
    </submittedName>
</protein>
<proteinExistence type="predicted"/>
<dbReference type="Gene3D" id="3.40.50.2300">
    <property type="match status" value="1"/>
</dbReference>
<feature type="transmembrane region" description="Helical" evidence="1">
    <location>
        <begin position="32"/>
        <end position="51"/>
    </location>
</feature>
<keyword evidence="1" id="KW-1133">Transmembrane helix</keyword>
<accession>A0A7W7SUK2</accession>
<gene>
    <name evidence="2" type="ORF">FHR38_004985</name>
</gene>
<evidence type="ECO:0000256" key="1">
    <source>
        <dbReference type="SAM" id="Phobius"/>
    </source>
</evidence>
<keyword evidence="1" id="KW-0472">Membrane</keyword>
<dbReference type="RefSeq" id="WP_184536876.1">
    <property type="nucleotide sequence ID" value="NZ_JACHJW010000001.1"/>
</dbReference>
<name>A0A7W7SUK2_9ACTN</name>
<keyword evidence="3" id="KW-1185">Reference proteome</keyword>
<keyword evidence="1" id="KW-0812">Transmembrane</keyword>
<reference evidence="2 3" key="1">
    <citation type="submission" date="2020-08" db="EMBL/GenBank/DDBJ databases">
        <title>Sequencing the genomes of 1000 actinobacteria strains.</title>
        <authorList>
            <person name="Klenk H.-P."/>
        </authorList>
    </citation>
    <scope>NUCLEOTIDE SEQUENCE [LARGE SCALE GENOMIC DNA]</scope>
    <source>
        <strain evidence="2 3">DSM 45886</strain>
    </source>
</reference>
<organism evidence="2 3">
    <name type="scientific">Micromonospora polyrhachis</name>
    <dbReference type="NCBI Taxonomy" id="1282883"/>
    <lineage>
        <taxon>Bacteria</taxon>
        <taxon>Bacillati</taxon>
        <taxon>Actinomycetota</taxon>
        <taxon>Actinomycetes</taxon>
        <taxon>Micromonosporales</taxon>
        <taxon>Micromonosporaceae</taxon>
        <taxon>Micromonospora</taxon>
    </lineage>
</organism>
<evidence type="ECO:0000313" key="3">
    <source>
        <dbReference type="Proteomes" id="UP000578819"/>
    </source>
</evidence>
<dbReference type="EMBL" id="JACHJW010000001">
    <property type="protein sequence ID" value="MBB4961252.1"/>
    <property type="molecule type" value="Genomic_DNA"/>
</dbReference>
<sequence>MGRRAQVRGRSGRGTAIARWWRGHQPPRRQSWWAAGALLAVVAGAVTWALWPDPEPEPRARQYREVTACLLTDDQGVTGAEAAVVWAGMQDASLRTRAKVQFLQVDGAQTIDNARTYLGSLVQNRCDLVLAVGTAPVGAVRENAARFPSARFVTVGSGAPAANVSVVMETTPEAVRAQVDRIVTEAVGQDSDR</sequence>
<dbReference type="Proteomes" id="UP000578819">
    <property type="component" value="Unassembled WGS sequence"/>
</dbReference>
<dbReference type="AlphaFoldDB" id="A0A7W7SUK2"/>
<keyword evidence="2" id="KW-0449">Lipoprotein</keyword>
<evidence type="ECO:0000313" key="2">
    <source>
        <dbReference type="EMBL" id="MBB4961252.1"/>
    </source>
</evidence>